<evidence type="ECO:0000313" key="7">
    <source>
        <dbReference type="Proteomes" id="UP000007797"/>
    </source>
</evidence>
<keyword evidence="3" id="KW-0175">Coiled coil</keyword>
<dbReference type="RefSeq" id="XP_004354405.1">
    <property type="nucleotide sequence ID" value="XM_004354353.1"/>
</dbReference>
<dbReference type="EMBL" id="GL883026">
    <property type="protein sequence ID" value="EGG15663.1"/>
    <property type="molecule type" value="Genomic_DNA"/>
</dbReference>
<evidence type="ECO:0000256" key="5">
    <source>
        <dbReference type="SAM" id="MobiDB-lite"/>
    </source>
</evidence>
<dbReference type="OrthoDB" id="20620at2759"/>
<feature type="compositionally biased region" description="Acidic residues" evidence="5">
    <location>
        <begin position="121"/>
        <end position="132"/>
    </location>
</feature>
<dbReference type="GeneID" id="14867599"/>
<evidence type="ECO:0008006" key="8">
    <source>
        <dbReference type="Google" id="ProtNLM"/>
    </source>
</evidence>
<name>F4QAE4_CACFS</name>
<gene>
    <name evidence="6" type="ORF">DFA_10505</name>
</gene>
<feature type="compositionally biased region" description="Polar residues" evidence="5">
    <location>
        <begin position="151"/>
        <end position="166"/>
    </location>
</feature>
<evidence type="ECO:0000256" key="3">
    <source>
        <dbReference type="ARBA" id="ARBA00023054"/>
    </source>
</evidence>
<dbReference type="AlphaFoldDB" id="F4QAE4"/>
<feature type="compositionally biased region" description="Basic and acidic residues" evidence="5">
    <location>
        <begin position="48"/>
        <end position="67"/>
    </location>
</feature>
<dbReference type="OMA" id="SYNEHDR"/>
<feature type="compositionally biased region" description="Acidic residues" evidence="5">
    <location>
        <begin position="167"/>
        <end position="192"/>
    </location>
</feature>
<feature type="region of interest" description="Disordered" evidence="5">
    <location>
        <begin position="85"/>
        <end position="218"/>
    </location>
</feature>
<evidence type="ECO:0000256" key="2">
    <source>
        <dbReference type="ARBA" id="ARBA00007175"/>
    </source>
</evidence>
<accession>F4QAE4</accession>
<evidence type="ECO:0000313" key="6">
    <source>
        <dbReference type="EMBL" id="EGG15663.1"/>
    </source>
</evidence>
<comment type="similarity">
    <text evidence="2">Belongs to the RRP17 family.</text>
</comment>
<dbReference type="Pfam" id="PF09805">
    <property type="entry name" value="Nop25"/>
    <property type="match status" value="1"/>
</dbReference>
<keyword evidence="4" id="KW-0539">Nucleus</keyword>
<evidence type="ECO:0000256" key="1">
    <source>
        <dbReference type="ARBA" id="ARBA00004604"/>
    </source>
</evidence>
<feature type="compositionally biased region" description="Acidic residues" evidence="5">
    <location>
        <begin position="94"/>
        <end position="111"/>
    </location>
</feature>
<comment type="subcellular location">
    <subcellularLocation>
        <location evidence="1">Nucleus</location>
        <location evidence="1">Nucleolus</location>
    </subcellularLocation>
</comment>
<keyword evidence="7" id="KW-1185">Reference proteome</keyword>
<dbReference type="InterPro" id="IPR019186">
    <property type="entry name" value="Nucleolar_protein_12"/>
</dbReference>
<dbReference type="GO" id="GO:0019843">
    <property type="term" value="F:rRNA binding"/>
    <property type="evidence" value="ECO:0007669"/>
    <property type="project" value="TreeGrafter"/>
</dbReference>
<organism evidence="6 7">
    <name type="scientific">Cavenderia fasciculata</name>
    <name type="common">Slime mold</name>
    <name type="synonym">Dictyostelium fasciculatum</name>
    <dbReference type="NCBI Taxonomy" id="261658"/>
    <lineage>
        <taxon>Eukaryota</taxon>
        <taxon>Amoebozoa</taxon>
        <taxon>Evosea</taxon>
        <taxon>Eumycetozoa</taxon>
        <taxon>Dictyostelia</taxon>
        <taxon>Acytosteliales</taxon>
        <taxon>Cavenderiaceae</taxon>
        <taxon>Cavenderia</taxon>
    </lineage>
</organism>
<dbReference type="Proteomes" id="UP000007797">
    <property type="component" value="Unassembled WGS sequence"/>
</dbReference>
<feature type="region of interest" description="Disordered" evidence="5">
    <location>
        <begin position="40"/>
        <end position="67"/>
    </location>
</feature>
<evidence type="ECO:0000256" key="4">
    <source>
        <dbReference type="ARBA" id="ARBA00023242"/>
    </source>
</evidence>
<reference evidence="7" key="1">
    <citation type="journal article" date="2011" name="Genome Res.">
        <title>Phylogeny-wide analysis of social amoeba genomes highlights ancient origins for complex intercellular communication.</title>
        <authorList>
            <person name="Heidel A.J."/>
            <person name="Lawal H.M."/>
            <person name="Felder M."/>
            <person name="Schilde C."/>
            <person name="Helps N.R."/>
            <person name="Tunggal B."/>
            <person name="Rivero F."/>
            <person name="John U."/>
            <person name="Schleicher M."/>
            <person name="Eichinger L."/>
            <person name="Platzer M."/>
            <person name="Noegel A.A."/>
            <person name="Schaap P."/>
            <person name="Gloeckner G."/>
        </authorList>
    </citation>
    <scope>NUCLEOTIDE SEQUENCE [LARGE SCALE GENOMIC DNA]</scope>
    <source>
        <strain evidence="7">SH3</strain>
    </source>
</reference>
<sequence length="291" mass="33375">MAFGEKSGFKKKKVVAFKPVSDDKIKEIKFDAHKRKDFITGFHRRKDDRREVAKQQAIKKEKDDIKEQKRLKKVQEEALYNNYLAGLGQSLTGSDDEQEESESSESEDDEQETKRVKLGASEEEEKVDENGDEINSGKGIIQKKTKEYENESSVITTIVTPLSFNSDGEEEEEGQDGSGDDDDEDEEEDGENNGDNKKKNDGEKKGKKRKKRSTNIVQANSIREVVDAKKKIFLDDQGRKVMMRKIKGKILPIVMSERAQEAVEHGWKLPRPLRIHHKKSWNPLKKKTPKK</sequence>
<feature type="compositionally biased region" description="Basic and acidic residues" evidence="5">
    <location>
        <begin position="194"/>
        <end position="204"/>
    </location>
</feature>
<proteinExistence type="inferred from homology"/>
<dbReference type="GO" id="GO:0005730">
    <property type="term" value="C:nucleolus"/>
    <property type="evidence" value="ECO:0007669"/>
    <property type="project" value="UniProtKB-SubCell"/>
</dbReference>
<dbReference type="KEGG" id="dfa:DFA_10505"/>
<protein>
    <recommendedName>
        <fullName evidence="8">Nucleolar protein 12</fullName>
    </recommendedName>
</protein>
<dbReference type="PANTHER" id="PTHR14577">
    <property type="entry name" value="NUCLEOLAR PROTEIN 12"/>
    <property type="match status" value="1"/>
</dbReference>
<dbReference type="PANTHER" id="PTHR14577:SF0">
    <property type="entry name" value="NUCLEOLAR PROTEIN 12"/>
    <property type="match status" value="1"/>
</dbReference>